<reference evidence="2" key="4">
    <citation type="submission" date="2019-03" db="UniProtKB">
        <authorList>
            <consortium name="EnsemblPlants"/>
        </authorList>
    </citation>
    <scope>IDENTIFICATION</scope>
</reference>
<feature type="compositionally biased region" description="Polar residues" evidence="1">
    <location>
        <begin position="36"/>
        <end position="47"/>
    </location>
</feature>
<accession>A0A453LAJ4</accession>
<reference evidence="2" key="3">
    <citation type="journal article" date="2017" name="Nature">
        <title>Genome sequence of the progenitor of the wheat D genome Aegilops tauschii.</title>
        <authorList>
            <person name="Luo M.C."/>
            <person name="Gu Y.Q."/>
            <person name="Puiu D."/>
            <person name="Wang H."/>
            <person name="Twardziok S.O."/>
            <person name="Deal K.R."/>
            <person name="Huo N."/>
            <person name="Zhu T."/>
            <person name="Wang L."/>
            <person name="Wang Y."/>
            <person name="McGuire P.E."/>
            <person name="Liu S."/>
            <person name="Long H."/>
            <person name="Ramasamy R.K."/>
            <person name="Rodriguez J.C."/>
            <person name="Van S.L."/>
            <person name="Yuan L."/>
            <person name="Wang Z."/>
            <person name="Xia Z."/>
            <person name="Xiao L."/>
            <person name="Anderson O.D."/>
            <person name="Ouyang S."/>
            <person name="Liang Y."/>
            <person name="Zimin A.V."/>
            <person name="Pertea G."/>
            <person name="Qi P."/>
            <person name="Bennetzen J.L."/>
            <person name="Dai X."/>
            <person name="Dawson M.W."/>
            <person name="Muller H.G."/>
            <person name="Kugler K."/>
            <person name="Rivarola-Duarte L."/>
            <person name="Spannagl M."/>
            <person name="Mayer K.F.X."/>
            <person name="Lu F.H."/>
            <person name="Bevan M.W."/>
            <person name="Leroy P."/>
            <person name="Li P."/>
            <person name="You F.M."/>
            <person name="Sun Q."/>
            <person name="Liu Z."/>
            <person name="Lyons E."/>
            <person name="Wicker T."/>
            <person name="Salzberg S.L."/>
            <person name="Devos K.M."/>
            <person name="Dvorak J."/>
        </authorList>
    </citation>
    <scope>NUCLEOTIDE SEQUENCE [LARGE SCALE GENOMIC DNA]</scope>
    <source>
        <strain evidence="2">cv. AL8/78</strain>
    </source>
</reference>
<feature type="region of interest" description="Disordered" evidence="1">
    <location>
        <begin position="1"/>
        <end position="47"/>
    </location>
</feature>
<dbReference type="AlphaFoldDB" id="A0A453LAJ4"/>
<proteinExistence type="predicted"/>
<evidence type="ECO:0000256" key="1">
    <source>
        <dbReference type="SAM" id="MobiDB-lite"/>
    </source>
</evidence>
<reference evidence="2" key="5">
    <citation type="journal article" date="2021" name="G3 (Bethesda)">
        <title>Aegilops tauschii genome assembly Aet v5.0 features greater sequence contiguity and improved annotation.</title>
        <authorList>
            <person name="Wang L."/>
            <person name="Zhu T."/>
            <person name="Rodriguez J.C."/>
            <person name="Deal K.R."/>
            <person name="Dubcovsky J."/>
            <person name="McGuire P.E."/>
            <person name="Lux T."/>
            <person name="Spannagl M."/>
            <person name="Mayer K.F.X."/>
            <person name="Baldrich P."/>
            <person name="Meyers B.C."/>
            <person name="Huo N."/>
            <person name="Gu Y.Q."/>
            <person name="Zhou H."/>
            <person name="Devos K.M."/>
            <person name="Bennetzen J.L."/>
            <person name="Unver T."/>
            <person name="Budak H."/>
            <person name="Gulick P.J."/>
            <person name="Galiba G."/>
            <person name="Kalapos B."/>
            <person name="Nelson D.R."/>
            <person name="Li P."/>
            <person name="You F.M."/>
            <person name="Luo M.C."/>
            <person name="Dvorak J."/>
        </authorList>
    </citation>
    <scope>NUCLEOTIDE SEQUENCE [LARGE SCALE GENOMIC DNA]</scope>
    <source>
        <strain evidence="2">cv. AL8/78</strain>
    </source>
</reference>
<reference evidence="3" key="1">
    <citation type="journal article" date="2014" name="Science">
        <title>Ancient hybridizations among the ancestral genomes of bread wheat.</title>
        <authorList>
            <consortium name="International Wheat Genome Sequencing Consortium,"/>
            <person name="Marcussen T."/>
            <person name="Sandve S.R."/>
            <person name="Heier L."/>
            <person name="Spannagl M."/>
            <person name="Pfeifer M."/>
            <person name="Jakobsen K.S."/>
            <person name="Wulff B.B."/>
            <person name="Steuernagel B."/>
            <person name="Mayer K.F."/>
            <person name="Olsen O.A."/>
        </authorList>
    </citation>
    <scope>NUCLEOTIDE SEQUENCE [LARGE SCALE GENOMIC DNA]</scope>
    <source>
        <strain evidence="3">cv. AL8/78</strain>
    </source>
</reference>
<dbReference type="EnsemblPlants" id="AET5Gv20689800.1">
    <property type="protein sequence ID" value="AET5Gv20689800.1"/>
    <property type="gene ID" value="AET5Gv20689800"/>
</dbReference>
<dbReference type="Gramene" id="AET5Gv20689800.1">
    <property type="protein sequence ID" value="AET5Gv20689800.1"/>
    <property type="gene ID" value="AET5Gv20689800"/>
</dbReference>
<evidence type="ECO:0000313" key="2">
    <source>
        <dbReference type="EnsemblPlants" id="AET5Gv20689800.1"/>
    </source>
</evidence>
<reference evidence="3" key="2">
    <citation type="journal article" date="2017" name="Nat. Plants">
        <title>The Aegilops tauschii genome reveals multiple impacts of transposons.</title>
        <authorList>
            <person name="Zhao G."/>
            <person name="Zou C."/>
            <person name="Li K."/>
            <person name="Wang K."/>
            <person name="Li T."/>
            <person name="Gao L."/>
            <person name="Zhang X."/>
            <person name="Wang H."/>
            <person name="Yang Z."/>
            <person name="Liu X."/>
            <person name="Jiang W."/>
            <person name="Mao L."/>
            <person name="Kong X."/>
            <person name="Jiao Y."/>
            <person name="Jia J."/>
        </authorList>
    </citation>
    <scope>NUCLEOTIDE SEQUENCE [LARGE SCALE GENOMIC DNA]</scope>
    <source>
        <strain evidence="3">cv. AL8/78</strain>
    </source>
</reference>
<evidence type="ECO:0000313" key="3">
    <source>
        <dbReference type="Proteomes" id="UP000015105"/>
    </source>
</evidence>
<keyword evidence="3" id="KW-1185">Reference proteome</keyword>
<name>A0A453LAJ4_AEGTS</name>
<sequence>AEDTAQVTGATDEEAATENHGAERVPGAGEDDGPDTNKSPSEAATSR</sequence>
<dbReference type="Proteomes" id="UP000015105">
    <property type="component" value="Chromosome 5D"/>
</dbReference>
<organism evidence="2 3">
    <name type="scientific">Aegilops tauschii subsp. strangulata</name>
    <name type="common">Goatgrass</name>
    <dbReference type="NCBI Taxonomy" id="200361"/>
    <lineage>
        <taxon>Eukaryota</taxon>
        <taxon>Viridiplantae</taxon>
        <taxon>Streptophyta</taxon>
        <taxon>Embryophyta</taxon>
        <taxon>Tracheophyta</taxon>
        <taxon>Spermatophyta</taxon>
        <taxon>Magnoliopsida</taxon>
        <taxon>Liliopsida</taxon>
        <taxon>Poales</taxon>
        <taxon>Poaceae</taxon>
        <taxon>BOP clade</taxon>
        <taxon>Pooideae</taxon>
        <taxon>Triticodae</taxon>
        <taxon>Triticeae</taxon>
        <taxon>Triticinae</taxon>
        <taxon>Aegilops</taxon>
    </lineage>
</organism>
<protein>
    <submittedName>
        <fullName evidence="2">Uncharacterized protein</fullName>
    </submittedName>
</protein>